<dbReference type="InterPro" id="IPR023210">
    <property type="entry name" value="NADP_OxRdtase_dom"/>
</dbReference>
<dbReference type="AlphaFoldDB" id="A0A511BNV1"/>
<sequence length="326" mass="35218">MRYRTLGSSGLVVSELGLGCNTLGGRVDMAGSIRIVHQALESGVTLFDTADSYGRRDSHAGASEEALGAALAGRRGDAIVATKFGMKMGAGDDSRGLCSGASRRYIIHAVEASLKRLKTDWIDLYQLHMPDPLTPMEETLHALDTLTRAGKIRYAGVSNLPAWQVADACHIARQHTLTGIVSCQDELSLLARRACTDLLPALSRFGLGLLPYFPLASGMLTGKYRRNTAPPERSRLAHWTHLRAQYDSPAIWDLIDDLEAFGARHGTSLPQLAFGWLLQRPCVASVIASVTTPTQLSENLASCARSLPASMDEALATLLSRHEIGR</sequence>
<dbReference type="RefSeq" id="WP_147093028.1">
    <property type="nucleotide sequence ID" value="NZ_BJVC01000002.1"/>
</dbReference>
<keyword evidence="4" id="KW-1185">Reference proteome</keyword>
<evidence type="ECO:0000256" key="1">
    <source>
        <dbReference type="ARBA" id="ARBA00023002"/>
    </source>
</evidence>
<protein>
    <submittedName>
        <fullName evidence="3">Oxidoreductase</fullName>
    </submittedName>
</protein>
<name>A0A511BNV1_9PROT</name>
<dbReference type="EMBL" id="BJVC01000002">
    <property type="protein sequence ID" value="GEL02017.1"/>
    <property type="molecule type" value="Genomic_DNA"/>
</dbReference>
<dbReference type="Proteomes" id="UP000321405">
    <property type="component" value="Unassembled WGS sequence"/>
</dbReference>
<keyword evidence="1" id="KW-0560">Oxidoreductase</keyword>
<dbReference type="Pfam" id="PF00248">
    <property type="entry name" value="Aldo_ket_red"/>
    <property type="match status" value="1"/>
</dbReference>
<accession>A0A511BNV1</accession>
<organism evidence="3 4">
    <name type="scientific">Swaminathania salitolerans</name>
    <dbReference type="NCBI Taxonomy" id="182838"/>
    <lineage>
        <taxon>Bacteria</taxon>
        <taxon>Pseudomonadati</taxon>
        <taxon>Pseudomonadota</taxon>
        <taxon>Alphaproteobacteria</taxon>
        <taxon>Acetobacterales</taxon>
        <taxon>Acetobacteraceae</taxon>
        <taxon>Swaminathania</taxon>
    </lineage>
</organism>
<gene>
    <name evidence="3" type="ORF">SSA02_11800</name>
</gene>
<evidence type="ECO:0000313" key="3">
    <source>
        <dbReference type="EMBL" id="GEL02017.1"/>
    </source>
</evidence>
<dbReference type="SUPFAM" id="SSF51430">
    <property type="entry name" value="NAD(P)-linked oxidoreductase"/>
    <property type="match status" value="1"/>
</dbReference>
<proteinExistence type="predicted"/>
<dbReference type="GO" id="GO:0005829">
    <property type="term" value="C:cytosol"/>
    <property type="evidence" value="ECO:0007669"/>
    <property type="project" value="TreeGrafter"/>
</dbReference>
<dbReference type="Gene3D" id="3.20.20.100">
    <property type="entry name" value="NADP-dependent oxidoreductase domain"/>
    <property type="match status" value="1"/>
</dbReference>
<dbReference type="InterPro" id="IPR050523">
    <property type="entry name" value="AKR_Detox_Biosynth"/>
</dbReference>
<dbReference type="PANTHER" id="PTHR43364:SF4">
    <property type="entry name" value="NAD(P)-LINKED OXIDOREDUCTASE SUPERFAMILY PROTEIN"/>
    <property type="match status" value="1"/>
</dbReference>
<reference evidence="3 4" key="1">
    <citation type="submission" date="2019-07" db="EMBL/GenBank/DDBJ databases">
        <title>Whole genome shotgun sequence of Swaminathania salitolerans NBRC 104436.</title>
        <authorList>
            <person name="Hosoyama A."/>
            <person name="Uohara A."/>
            <person name="Ohji S."/>
            <person name="Ichikawa N."/>
        </authorList>
    </citation>
    <scope>NUCLEOTIDE SEQUENCE [LARGE SCALE GENOMIC DNA]</scope>
    <source>
        <strain evidence="3 4">NBRC 104436</strain>
    </source>
</reference>
<dbReference type="OrthoDB" id="9773828at2"/>
<dbReference type="FunFam" id="3.20.20.100:FF:000004">
    <property type="entry name" value="Oxidoreductase, aldo/keto reductase"/>
    <property type="match status" value="1"/>
</dbReference>
<evidence type="ECO:0000313" key="4">
    <source>
        <dbReference type="Proteomes" id="UP000321405"/>
    </source>
</evidence>
<evidence type="ECO:0000259" key="2">
    <source>
        <dbReference type="Pfam" id="PF00248"/>
    </source>
</evidence>
<feature type="domain" description="NADP-dependent oxidoreductase" evidence="2">
    <location>
        <begin position="15"/>
        <end position="311"/>
    </location>
</feature>
<dbReference type="GO" id="GO:0016491">
    <property type="term" value="F:oxidoreductase activity"/>
    <property type="evidence" value="ECO:0007669"/>
    <property type="project" value="UniProtKB-KW"/>
</dbReference>
<comment type="caution">
    <text evidence="3">The sequence shown here is derived from an EMBL/GenBank/DDBJ whole genome shotgun (WGS) entry which is preliminary data.</text>
</comment>
<dbReference type="PANTHER" id="PTHR43364">
    <property type="entry name" value="NADH-SPECIFIC METHYLGLYOXAL REDUCTASE-RELATED"/>
    <property type="match status" value="1"/>
</dbReference>
<dbReference type="InterPro" id="IPR036812">
    <property type="entry name" value="NAD(P)_OxRdtase_dom_sf"/>
</dbReference>